<dbReference type="Proteomes" id="UP000184330">
    <property type="component" value="Unassembled WGS sequence"/>
</dbReference>
<reference evidence="2 3" key="1">
    <citation type="submission" date="2016-03" db="EMBL/GenBank/DDBJ databases">
        <authorList>
            <person name="Ploux O."/>
        </authorList>
    </citation>
    <scope>NUCLEOTIDE SEQUENCE [LARGE SCALE GENOMIC DNA]</scope>
    <source>
        <strain evidence="2 3">UAMH 11012</strain>
    </source>
</reference>
<evidence type="ECO:0000313" key="2">
    <source>
        <dbReference type="EMBL" id="CZR53647.1"/>
    </source>
</evidence>
<dbReference type="EMBL" id="FJOG01000004">
    <property type="protein sequence ID" value="CZR53647.1"/>
    <property type="molecule type" value="Genomic_DNA"/>
</dbReference>
<evidence type="ECO:0000313" key="3">
    <source>
        <dbReference type="Proteomes" id="UP000184330"/>
    </source>
</evidence>
<protein>
    <recommendedName>
        <fullName evidence="1">Heterokaryon incompatibility domain-containing protein</fullName>
    </recommendedName>
</protein>
<dbReference type="PANTHER" id="PTHR24148">
    <property type="entry name" value="ANKYRIN REPEAT DOMAIN-CONTAINING PROTEIN 39 HOMOLOG-RELATED"/>
    <property type="match status" value="1"/>
</dbReference>
<name>A0A1L7WLK9_9HELO</name>
<dbReference type="AlphaFoldDB" id="A0A1L7WLK9"/>
<proteinExistence type="predicted"/>
<dbReference type="Pfam" id="PF06985">
    <property type="entry name" value="HET"/>
    <property type="match status" value="1"/>
</dbReference>
<sequence length="419" mass="46120">MVMILIIIGPSKSGFTLPIGRRQRPVIGSHNAGHETPPKALALATPSSNLIGTFTTFRPAQQIQQSPTSRILVEPWSTRHSTQTPERASLINPPEFCALSYCWGDPKITTGVINGIPVQVTINLESALRHLRANGISVLWVDAEVHTWVGEEDDDFNEAFLSTSMTSDSNMQGGASALVQYLDRPYWTRVRIIQELANARKTTIHCGPHDMDWERLATTVSETNDFVKSSTSVVNFRNLRRFQLTAARLYLLRMMDALLRSRSAVSTDPRDKVFALLNLVYDVGLYLPIPNYKQSIKDLCMSMTLSGEETIRGATYFLASDKTGLNHGPRLGAPSVLQSFGVKQTMGSVSMAADVLKVEGLVLDEVDGICPTYQEVSSGLIAPPSSQSDGDAVAYDPEKTFEATTKTITRYNVIRPQTP</sequence>
<feature type="domain" description="Heterokaryon incompatibility" evidence="1">
    <location>
        <begin position="96"/>
        <end position="143"/>
    </location>
</feature>
<accession>A0A1L7WLK9</accession>
<dbReference type="PANTHER" id="PTHR24148:SF64">
    <property type="entry name" value="HETEROKARYON INCOMPATIBILITY DOMAIN-CONTAINING PROTEIN"/>
    <property type="match status" value="1"/>
</dbReference>
<evidence type="ECO:0000259" key="1">
    <source>
        <dbReference type="Pfam" id="PF06985"/>
    </source>
</evidence>
<dbReference type="InterPro" id="IPR010730">
    <property type="entry name" value="HET"/>
</dbReference>
<gene>
    <name evidence="2" type="ORF">PAC_03527</name>
</gene>
<dbReference type="STRING" id="576137.A0A1L7WLK9"/>
<dbReference type="OrthoDB" id="10631631at2759"/>
<organism evidence="2 3">
    <name type="scientific">Phialocephala subalpina</name>
    <dbReference type="NCBI Taxonomy" id="576137"/>
    <lineage>
        <taxon>Eukaryota</taxon>
        <taxon>Fungi</taxon>
        <taxon>Dikarya</taxon>
        <taxon>Ascomycota</taxon>
        <taxon>Pezizomycotina</taxon>
        <taxon>Leotiomycetes</taxon>
        <taxon>Helotiales</taxon>
        <taxon>Mollisiaceae</taxon>
        <taxon>Phialocephala</taxon>
        <taxon>Phialocephala fortinii species complex</taxon>
    </lineage>
</organism>
<dbReference type="InterPro" id="IPR052895">
    <property type="entry name" value="HetReg/Transcr_Mod"/>
</dbReference>
<keyword evidence="3" id="KW-1185">Reference proteome</keyword>